<dbReference type="Pfam" id="PF12805">
    <property type="entry name" value="FUSC-like"/>
    <property type="match status" value="1"/>
</dbReference>
<dbReference type="InterPro" id="IPR010020">
    <property type="entry name" value="Integral_membrane_YCCS_YHJK"/>
</dbReference>
<comment type="similarity">
    <text evidence="6">Belongs to the YccS/YhfK family.</text>
</comment>
<feature type="transmembrane region" description="Helical" evidence="7">
    <location>
        <begin position="114"/>
        <end position="131"/>
    </location>
</feature>
<dbReference type="GO" id="GO:0005886">
    <property type="term" value="C:plasma membrane"/>
    <property type="evidence" value="ECO:0007669"/>
    <property type="project" value="UniProtKB-SubCell"/>
</dbReference>
<feature type="transmembrane region" description="Helical" evidence="7">
    <location>
        <begin position="66"/>
        <end position="83"/>
    </location>
</feature>
<gene>
    <name evidence="10" type="primary">yccS</name>
    <name evidence="10" type="ORF">O970_06830</name>
</gene>
<dbReference type="AlphaFoldDB" id="A0AB94IBI8"/>
<feature type="domain" description="Integral membrane protein YccS N-terminal" evidence="8">
    <location>
        <begin position="68"/>
        <end position="348"/>
    </location>
</feature>
<feature type="transmembrane region" description="Helical" evidence="7">
    <location>
        <begin position="143"/>
        <end position="165"/>
    </location>
</feature>
<dbReference type="PANTHER" id="PTHR30509">
    <property type="entry name" value="P-HYDROXYBENZOIC ACID EFFLUX PUMP SUBUNIT-RELATED"/>
    <property type="match status" value="1"/>
</dbReference>
<evidence type="ECO:0000256" key="7">
    <source>
        <dbReference type="SAM" id="Phobius"/>
    </source>
</evidence>
<dbReference type="InterPro" id="IPR032692">
    <property type="entry name" value="YccS_N"/>
</dbReference>
<evidence type="ECO:0000313" key="10">
    <source>
        <dbReference type="EMBL" id="TEA26770.1"/>
    </source>
</evidence>
<evidence type="ECO:0000259" key="9">
    <source>
        <dbReference type="Pfam" id="PF13515"/>
    </source>
</evidence>
<dbReference type="InterPro" id="IPR010019">
    <property type="entry name" value="Integral_membrane_YccS"/>
</dbReference>
<evidence type="ECO:0000256" key="1">
    <source>
        <dbReference type="ARBA" id="ARBA00004651"/>
    </source>
</evidence>
<dbReference type="EMBL" id="AWGA01000065">
    <property type="protein sequence ID" value="TEA26770.1"/>
    <property type="molecule type" value="Genomic_DNA"/>
</dbReference>
<evidence type="ECO:0000256" key="5">
    <source>
        <dbReference type="ARBA" id="ARBA00023136"/>
    </source>
</evidence>
<evidence type="ECO:0000256" key="2">
    <source>
        <dbReference type="ARBA" id="ARBA00022475"/>
    </source>
</evidence>
<evidence type="ECO:0000256" key="3">
    <source>
        <dbReference type="ARBA" id="ARBA00022692"/>
    </source>
</evidence>
<dbReference type="Pfam" id="PF13515">
    <property type="entry name" value="FUSC_2"/>
    <property type="match status" value="1"/>
</dbReference>
<accession>A0AB94IBI8</accession>
<dbReference type="NCBIfam" id="TIGR01666">
    <property type="entry name" value="YCCS"/>
    <property type="match status" value="1"/>
</dbReference>
<name>A0AB94IBI8_9GAMM</name>
<feature type="transmembrane region" description="Helical" evidence="7">
    <location>
        <begin position="35"/>
        <end position="54"/>
    </location>
</feature>
<sequence length="719" mass="82685">MNSISLFLRQLFYNSNLLYSLRILVSLTGTTFIPWLWGNTLLVIPLTLGVVAAALTEIDDGFLGRLRNLLLIISCFLIASISVELLFPYPLLFLGGLLTSTISFILLGALGQRYAVIAFGSLLIAAYTMLGHDMYHDPFSQPIYLIIGVLWYNLIALIELVLFPIRATQNALANSFHQLSYYLECKAAMFDPDEKNGFKQQNLVLTQANQQVMTVLNQTKEILFKRLKSGRNQSQMRRMMNYFFIAQDIHERASSSHVHYQALSQQFKHSDILFRFARILSMQSKACLNLAINIRMNQTYQHDQRFEDYFIYLREAIDQLSSTDKKAALLTNSLVNLNNNLYAINTLLANIHLDTHFAEPVINKRETTNILSNVYTIYENIKQNITFNSALFRHAIRISIVLSVDYLIIQVSEINHGYWIILTSLFVCQPNYSATRHRLKLRILGTIIGILLGLPLTYLLPNIQAQLVLIILSGWLFFLFKNSQYAYATAFITLLVFFSFGLVGESSMHVAIDRIIATLIGCFISWLAVTYLWPDWKYRNISQLVKKMISNDCHYLAKMEQQYQLPNPDQVNYYISRQQAYESVNQLLNELNLMTNEPHVNNQLIEQCFQLLSFNQTLLSFISTLGAHRRSGVSIQVMYLFNSNINYIITHLSSQQPISESTITILKRQLTEKLDKITLEKENKIDLLILQQLILILDMLVDFTQLIAELSKINTLEHH</sequence>
<dbReference type="RefSeq" id="WP_024496376.1">
    <property type="nucleotide sequence ID" value="NZ_AWGA01000065.1"/>
</dbReference>
<feature type="transmembrane region" description="Helical" evidence="7">
    <location>
        <begin position="439"/>
        <end position="457"/>
    </location>
</feature>
<feature type="domain" description="Integral membrane bound transporter" evidence="9">
    <location>
        <begin position="407"/>
        <end position="527"/>
    </location>
</feature>
<feature type="transmembrane region" description="Helical" evidence="7">
    <location>
        <begin position="515"/>
        <end position="533"/>
    </location>
</feature>
<comment type="caution">
    <text evidence="10">The sequence shown here is derived from an EMBL/GenBank/DDBJ whole genome shotgun (WGS) entry which is preliminary data.</text>
</comment>
<keyword evidence="5 7" id="KW-0472">Membrane</keyword>
<keyword evidence="11" id="KW-1185">Reference proteome</keyword>
<feature type="transmembrane region" description="Helical" evidence="7">
    <location>
        <begin position="463"/>
        <end position="480"/>
    </location>
</feature>
<proteinExistence type="inferred from homology"/>
<comment type="subcellular location">
    <subcellularLocation>
        <location evidence="1">Cell membrane</location>
        <topology evidence="1">Multi-pass membrane protein</topology>
    </subcellularLocation>
</comment>
<dbReference type="NCBIfam" id="TIGR01667">
    <property type="entry name" value="YCCS_YHFK"/>
    <property type="match status" value="1"/>
</dbReference>
<feature type="transmembrane region" description="Helical" evidence="7">
    <location>
        <begin position="89"/>
        <end position="107"/>
    </location>
</feature>
<evidence type="ECO:0000259" key="8">
    <source>
        <dbReference type="Pfam" id="PF12805"/>
    </source>
</evidence>
<feature type="transmembrane region" description="Helical" evidence="7">
    <location>
        <begin position="485"/>
        <end position="503"/>
    </location>
</feature>
<keyword evidence="2" id="KW-1003">Cell membrane</keyword>
<dbReference type="PANTHER" id="PTHR30509:SF8">
    <property type="entry name" value="INNER MEMBRANE PROTEIN YCCS"/>
    <property type="match status" value="1"/>
</dbReference>
<evidence type="ECO:0000256" key="4">
    <source>
        <dbReference type="ARBA" id="ARBA00022989"/>
    </source>
</evidence>
<dbReference type="Proteomes" id="UP000506160">
    <property type="component" value="Unassembled WGS sequence"/>
</dbReference>
<keyword evidence="3 7" id="KW-0812">Transmembrane</keyword>
<organism evidence="10 11">
    <name type="scientific">Candidatus Schmidhempelia bombi str. Bimp</name>
    <dbReference type="NCBI Taxonomy" id="1387197"/>
    <lineage>
        <taxon>Bacteria</taxon>
        <taxon>Pseudomonadati</taxon>
        <taxon>Pseudomonadota</taxon>
        <taxon>Gammaproteobacteria</taxon>
        <taxon>Orbales</taxon>
        <taxon>Orbaceae</taxon>
        <taxon>Candidatus Schmidhempelia</taxon>
    </lineage>
</organism>
<dbReference type="InterPro" id="IPR049453">
    <property type="entry name" value="Memb_transporter_dom"/>
</dbReference>
<keyword evidence="4 7" id="KW-1133">Transmembrane helix</keyword>
<reference evidence="10 11" key="1">
    <citation type="journal article" date="2014" name="Appl. Environ. Microbiol.">
        <title>Genomic features of a bumble bee symbiont reflect its host environment.</title>
        <authorList>
            <person name="Martinson V.G."/>
            <person name="Magoc T."/>
            <person name="Koch H."/>
            <person name="Salzberg S.L."/>
            <person name="Moran N.A."/>
        </authorList>
    </citation>
    <scope>NUCLEOTIDE SEQUENCE [LARGE SCALE GENOMIC DNA]</scope>
    <source>
        <strain evidence="10 11">Bimp</strain>
    </source>
</reference>
<protein>
    <submittedName>
        <fullName evidence="10">TIGR01666 family membrane protein</fullName>
    </submittedName>
</protein>
<evidence type="ECO:0000256" key="6">
    <source>
        <dbReference type="ARBA" id="ARBA00043993"/>
    </source>
</evidence>
<evidence type="ECO:0000313" key="11">
    <source>
        <dbReference type="Proteomes" id="UP000506160"/>
    </source>
</evidence>